<accession>A0A9P7K519</accession>
<sequence>MYNIQYENNVLAATKYDHYIHSLDNPTTYIAPPGGYKHMAACIACNGAGNPGRFTVWDAEAKKYSHAITRSPPLPYDFFYQDWYDLQYQPLVNAHLMWTNSALNVVRLNELLTAQDVLVWQTTQRAQCYHENQYKAQQPPAHQSHPTYSYLPSVLVAPPPLVPPPLPPPAQATIAAAGGQTKHTRTRRNKNRGSAADGAPISANDEFFVPGDDHDVAMAPPATAATAGPPSAAAAEPSAAAAAA</sequence>
<dbReference type="AlphaFoldDB" id="A0A9P7K519"/>
<dbReference type="EMBL" id="JABCKI010006101">
    <property type="protein sequence ID" value="KAG5635401.1"/>
    <property type="molecule type" value="Genomic_DNA"/>
</dbReference>
<name>A0A9P7K519_9AGAR</name>
<reference evidence="2" key="2">
    <citation type="submission" date="2021-10" db="EMBL/GenBank/DDBJ databases">
        <title>Phylogenomics reveals ancestral predisposition of the termite-cultivated fungus Termitomyces towards a domesticated lifestyle.</title>
        <authorList>
            <person name="Auxier B."/>
            <person name="Grum-Grzhimaylo A."/>
            <person name="Cardenas M.E."/>
            <person name="Lodge J.D."/>
            <person name="Laessoe T."/>
            <person name="Pedersen O."/>
            <person name="Smith M.E."/>
            <person name="Kuyper T.W."/>
            <person name="Franco-Molano E.A."/>
            <person name="Baroni T.J."/>
            <person name="Aanen D.K."/>
        </authorList>
    </citation>
    <scope>NUCLEOTIDE SEQUENCE</scope>
    <source>
        <strain evidence="2">D49</strain>
    </source>
</reference>
<evidence type="ECO:0000313" key="3">
    <source>
        <dbReference type="Proteomes" id="UP000717328"/>
    </source>
</evidence>
<keyword evidence="3" id="KW-1185">Reference proteome</keyword>
<feature type="compositionally biased region" description="Basic residues" evidence="1">
    <location>
        <begin position="182"/>
        <end position="191"/>
    </location>
</feature>
<feature type="compositionally biased region" description="Pro residues" evidence="1">
    <location>
        <begin position="161"/>
        <end position="170"/>
    </location>
</feature>
<organism evidence="2 3">
    <name type="scientific">Sphagnurus paluster</name>
    <dbReference type="NCBI Taxonomy" id="117069"/>
    <lineage>
        <taxon>Eukaryota</taxon>
        <taxon>Fungi</taxon>
        <taxon>Dikarya</taxon>
        <taxon>Basidiomycota</taxon>
        <taxon>Agaricomycotina</taxon>
        <taxon>Agaricomycetes</taxon>
        <taxon>Agaricomycetidae</taxon>
        <taxon>Agaricales</taxon>
        <taxon>Tricholomatineae</taxon>
        <taxon>Lyophyllaceae</taxon>
        <taxon>Sphagnurus</taxon>
    </lineage>
</organism>
<reference evidence="2" key="1">
    <citation type="submission" date="2021-02" db="EMBL/GenBank/DDBJ databases">
        <authorList>
            <person name="Nieuwenhuis M."/>
            <person name="Van De Peppel L.J.J."/>
        </authorList>
    </citation>
    <scope>NUCLEOTIDE SEQUENCE</scope>
    <source>
        <strain evidence="2">D49</strain>
    </source>
</reference>
<dbReference type="Proteomes" id="UP000717328">
    <property type="component" value="Unassembled WGS sequence"/>
</dbReference>
<feature type="compositionally biased region" description="Low complexity" evidence="1">
    <location>
        <begin position="217"/>
        <end position="244"/>
    </location>
</feature>
<gene>
    <name evidence="2" type="ORF">H0H81_011393</name>
</gene>
<protein>
    <submittedName>
        <fullName evidence="2">Uncharacterized protein</fullName>
    </submittedName>
</protein>
<feature type="region of interest" description="Disordered" evidence="1">
    <location>
        <begin position="161"/>
        <end position="244"/>
    </location>
</feature>
<comment type="caution">
    <text evidence="2">The sequence shown here is derived from an EMBL/GenBank/DDBJ whole genome shotgun (WGS) entry which is preliminary data.</text>
</comment>
<proteinExistence type="predicted"/>
<evidence type="ECO:0000313" key="2">
    <source>
        <dbReference type="EMBL" id="KAG5635401.1"/>
    </source>
</evidence>
<evidence type="ECO:0000256" key="1">
    <source>
        <dbReference type="SAM" id="MobiDB-lite"/>
    </source>
</evidence>